<evidence type="ECO:0000313" key="2">
    <source>
        <dbReference type="EMBL" id="KAJ4164346.1"/>
    </source>
</evidence>
<dbReference type="KEGG" id="amus:LMH87_006023"/>
<dbReference type="EMBL" id="JAJHUN010000001">
    <property type="protein sequence ID" value="KAJ4164346.1"/>
    <property type="molecule type" value="Genomic_DNA"/>
</dbReference>
<dbReference type="SUPFAM" id="SSF50182">
    <property type="entry name" value="Sm-like ribonucleoproteins"/>
    <property type="match status" value="1"/>
</dbReference>
<sequence length="109" mass="12434">MDKDAAHEYLSSLLNQNLRVVTTDGRLFWGQFKCTDAERNIVLAHTYEYRSPSEEQRAQALTQAAGSNVKLDMTSRYLGLVVVPGHRITKMEVERFASQMRQWDSQAVA</sequence>
<dbReference type="GeneID" id="80893182"/>
<proteinExistence type="predicted"/>
<keyword evidence="3" id="KW-1185">Reference proteome</keyword>
<evidence type="ECO:0000313" key="3">
    <source>
        <dbReference type="Proteomes" id="UP001144673"/>
    </source>
</evidence>
<accession>A0A9W8QPI0</accession>
<dbReference type="GO" id="GO:0031417">
    <property type="term" value="C:NatC complex"/>
    <property type="evidence" value="ECO:0007669"/>
    <property type="project" value="InterPro"/>
</dbReference>
<dbReference type="InterPro" id="IPR034110">
    <property type="entry name" value="LSMD1_Sm"/>
</dbReference>
<evidence type="ECO:0000259" key="1">
    <source>
        <dbReference type="SMART" id="SM00651"/>
    </source>
</evidence>
<dbReference type="InterPro" id="IPR001163">
    <property type="entry name" value="Sm_dom_euk/arc"/>
</dbReference>
<feature type="domain" description="Sm" evidence="1">
    <location>
        <begin position="8"/>
        <end position="93"/>
    </location>
</feature>
<dbReference type="AlphaFoldDB" id="A0A9W8QPI0"/>
<dbReference type="CDD" id="cd06168">
    <property type="entry name" value="LSMD1"/>
    <property type="match status" value="1"/>
</dbReference>
<dbReference type="Gene3D" id="2.30.30.100">
    <property type="match status" value="1"/>
</dbReference>
<protein>
    <recommendedName>
        <fullName evidence="1">Sm domain-containing protein</fullName>
    </recommendedName>
</protein>
<dbReference type="SMART" id="SM00651">
    <property type="entry name" value="Sm"/>
    <property type="match status" value="1"/>
</dbReference>
<dbReference type="Pfam" id="PF01423">
    <property type="entry name" value="LSM"/>
    <property type="match status" value="1"/>
</dbReference>
<reference evidence="2" key="1">
    <citation type="journal article" date="2023" name="Access Microbiol">
        <title>De-novo genome assembly for Akanthomyces muscarius, a biocontrol agent of insect agricultural pests.</title>
        <authorList>
            <person name="Erdos Z."/>
            <person name="Studholme D.J."/>
            <person name="Raymond B."/>
            <person name="Sharma M."/>
        </authorList>
    </citation>
    <scope>NUCLEOTIDE SEQUENCE</scope>
    <source>
        <strain evidence="2">Ve6</strain>
    </source>
</reference>
<dbReference type="PANTHER" id="PTHR10701">
    <property type="entry name" value="SMALL NUCLEAR RIBONUCLEOPROTEIN-ASSOCIATED PROTEIN B AND N"/>
    <property type="match status" value="1"/>
</dbReference>
<dbReference type="Proteomes" id="UP001144673">
    <property type="component" value="Chromosome 1"/>
</dbReference>
<gene>
    <name evidence="2" type="ORF">LMH87_006023</name>
</gene>
<dbReference type="RefSeq" id="XP_056059261.1">
    <property type="nucleotide sequence ID" value="XM_056203846.1"/>
</dbReference>
<dbReference type="PANTHER" id="PTHR10701:SF5">
    <property type="entry name" value="N-ALPHA-ACETYLTRANSFERASE 38, NATC AUXILIARY SUBUNIT"/>
    <property type="match status" value="1"/>
</dbReference>
<dbReference type="InterPro" id="IPR050914">
    <property type="entry name" value="snRNP_SmB/NAA38-like"/>
</dbReference>
<dbReference type="InterPro" id="IPR010920">
    <property type="entry name" value="LSM_dom_sf"/>
</dbReference>
<comment type="caution">
    <text evidence="2">The sequence shown here is derived from an EMBL/GenBank/DDBJ whole genome shotgun (WGS) entry which is preliminary data.</text>
</comment>
<name>A0A9W8QPI0_AKAMU</name>
<organism evidence="2 3">
    <name type="scientific">Akanthomyces muscarius</name>
    <name type="common">Entomopathogenic fungus</name>
    <name type="synonym">Lecanicillium muscarium</name>
    <dbReference type="NCBI Taxonomy" id="2231603"/>
    <lineage>
        <taxon>Eukaryota</taxon>
        <taxon>Fungi</taxon>
        <taxon>Dikarya</taxon>
        <taxon>Ascomycota</taxon>
        <taxon>Pezizomycotina</taxon>
        <taxon>Sordariomycetes</taxon>
        <taxon>Hypocreomycetidae</taxon>
        <taxon>Hypocreales</taxon>
        <taxon>Cordycipitaceae</taxon>
        <taxon>Akanthomyces</taxon>
    </lineage>
</organism>